<reference evidence="2 3" key="1">
    <citation type="journal article" name="Sci. Rep.">
        <title>Genome-scale phylogenetic analyses confirm Olpidium as the closest living zoosporic fungus to the non-flagellated, terrestrial fungi.</title>
        <authorList>
            <person name="Chang Y."/>
            <person name="Rochon D."/>
            <person name="Sekimoto S."/>
            <person name="Wang Y."/>
            <person name="Chovatia M."/>
            <person name="Sandor L."/>
            <person name="Salamov A."/>
            <person name="Grigoriev I.V."/>
            <person name="Stajich J.E."/>
            <person name="Spatafora J.W."/>
        </authorList>
    </citation>
    <scope>NUCLEOTIDE SEQUENCE [LARGE SCALE GENOMIC DNA]</scope>
    <source>
        <strain evidence="2">S191</strain>
    </source>
</reference>
<dbReference type="PANTHER" id="PTHR46512:SF9">
    <property type="entry name" value="PEPTIDYLPROLYL ISOMERASE"/>
    <property type="match status" value="1"/>
</dbReference>
<name>A0A8H7ZTR5_9FUNG</name>
<evidence type="ECO:0000313" key="2">
    <source>
        <dbReference type="EMBL" id="KAG5458868.1"/>
    </source>
</evidence>
<keyword evidence="3" id="KW-1185">Reference proteome</keyword>
<gene>
    <name evidence="2" type="ORF">BJ554DRAFT_827</name>
</gene>
<dbReference type="PANTHER" id="PTHR46512">
    <property type="entry name" value="PEPTIDYLPROLYL ISOMERASE"/>
    <property type="match status" value="1"/>
</dbReference>
<sequence>ASRAYTLQTTFPTKDIDDEKLTLKDAGLLNAVVAVHGAGVELAVRSMRVGERAKLLVMPEYTDVRADPPRPPLHFPPSSPFRARINKKNRLFAIISTLRAFSPSGTLIPLSSIPPFRNSVCAVAMCAELAEPENWDLANLSSAPMALDIHLLELEEAGQFAKKIWEMSSSEKWAEARALKERGACLYGEGRVAEARDSYACALALLESLAMFPEAIDSQRDARAESERAEKERERRLPQPPNWETGSPRSGPRRRRQTPAGPTAVLKDGSELRFSDLELLTRQCRLNYAACCLRVDRSIGAKADLPHQGALQAAVEQTTRACVKALFCRAQAYSRIGRALDLAERDLADLVEKGRMNADDPEFVAENRVLRDKAKAARETEKTMTAFRCKSPLPPPRRLPHLHVYGGCATGPAACQRRTPREETACTPQILSYLRLPRVADVEGVLRPSLSLFLYPTFPPFPPPRSLLSAVSAGSSSAFHR</sequence>
<dbReference type="AlphaFoldDB" id="A0A8H7ZTR5"/>
<accession>A0A8H7ZTR5</accession>
<dbReference type="InterPro" id="IPR011990">
    <property type="entry name" value="TPR-like_helical_dom_sf"/>
</dbReference>
<dbReference type="Gene3D" id="3.10.20.90">
    <property type="entry name" value="Phosphatidylinositol 3-kinase Catalytic Subunit, Chain A, domain 1"/>
    <property type="match status" value="1"/>
</dbReference>
<proteinExistence type="predicted"/>
<feature type="region of interest" description="Disordered" evidence="1">
    <location>
        <begin position="220"/>
        <end position="267"/>
    </location>
</feature>
<dbReference type="Proteomes" id="UP000673691">
    <property type="component" value="Unassembled WGS sequence"/>
</dbReference>
<dbReference type="EMBL" id="JAEFCI010007784">
    <property type="protein sequence ID" value="KAG5458868.1"/>
    <property type="molecule type" value="Genomic_DNA"/>
</dbReference>
<comment type="caution">
    <text evidence="2">The sequence shown here is derived from an EMBL/GenBank/DDBJ whole genome shotgun (WGS) entry which is preliminary data.</text>
</comment>
<evidence type="ECO:0000313" key="3">
    <source>
        <dbReference type="Proteomes" id="UP000673691"/>
    </source>
</evidence>
<dbReference type="Gene3D" id="1.25.40.10">
    <property type="entry name" value="Tetratricopeptide repeat domain"/>
    <property type="match status" value="2"/>
</dbReference>
<evidence type="ECO:0000256" key="1">
    <source>
        <dbReference type="SAM" id="MobiDB-lite"/>
    </source>
</evidence>
<evidence type="ECO:0008006" key="4">
    <source>
        <dbReference type="Google" id="ProtNLM"/>
    </source>
</evidence>
<feature type="non-terminal residue" evidence="2">
    <location>
        <position position="1"/>
    </location>
</feature>
<organism evidence="2 3">
    <name type="scientific">Olpidium bornovanus</name>
    <dbReference type="NCBI Taxonomy" id="278681"/>
    <lineage>
        <taxon>Eukaryota</taxon>
        <taxon>Fungi</taxon>
        <taxon>Fungi incertae sedis</taxon>
        <taxon>Olpidiomycota</taxon>
        <taxon>Olpidiomycotina</taxon>
        <taxon>Olpidiomycetes</taxon>
        <taxon>Olpidiales</taxon>
        <taxon>Olpidiaceae</taxon>
        <taxon>Olpidium</taxon>
    </lineage>
</organism>
<dbReference type="InterPro" id="IPR050754">
    <property type="entry name" value="FKBP4/5/8-like"/>
</dbReference>
<protein>
    <recommendedName>
        <fullName evidence="4">Peptidylprolyl isomerase</fullName>
    </recommendedName>
</protein>
<feature type="compositionally biased region" description="Basic and acidic residues" evidence="1">
    <location>
        <begin position="220"/>
        <end position="237"/>
    </location>
</feature>
<dbReference type="OrthoDB" id="433738at2759"/>
<dbReference type="SUPFAM" id="SSF48452">
    <property type="entry name" value="TPR-like"/>
    <property type="match status" value="1"/>
</dbReference>